<dbReference type="OrthoDB" id="9793869at2"/>
<dbReference type="PANTHER" id="PTHR36924:SF1">
    <property type="entry name" value="ANTITOXIN HIGA-1"/>
    <property type="match status" value="1"/>
</dbReference>
<comment type="caution">
    <text evidence="3">The sequence shown here is derived from an EMBL/GenBank/DDBJ whole genome shotgun (WGS) entry which is preliminary data.</text>
</comment>
<name>A0A0A1YEB3_9PSED</name>
<accession>A0A0A1YEB3</accession>
<evidence type="ECO:0000256" key="1">
    <source>
        <dbReference type="ARBA" id="ARBA00023125"/>
    </source>
</evidence>
<dbReference type="Pfam" id="PF01381">
    <property type="entry name" value="HTH_3"/>
    <property type="match status" value="1"/>
</dbReference>
<dbReference type="STRING" id="1395571.TMS3_0120560"/>
<dbReference type="InterPro" id="IPR010982">
    <property type="entry name" value="Lambda_DNA-bd_dom_sf"/>
</dbReference>
<evidence type="ECO:0000313" key="3">
    <source>
        <dbReference type="EMBL" id="KFX68137.1"/>
    </source>
</evidence>
<dbReference type="eggNOG" id="COG3093">
    <property type="taxonomic scope" value="Bacteria"/>
</dbReference>
<organism evidence="3 4">
    <name type="scientific">Pseudomonas taeanensis MS-3</name>
    <dbReference type="NCBI Taxonomy" id="1395571"/>
    <lineage>
        <taxon>Bacteria</taxon>
        <taxon>Pseudomonadati</taxon>
        <taxon>Pseudomonadota</taxon>
        <taxon>Gammaproteobacteria</taxon>
        <taxon>Pseudomonadales</taxon>
        <taxon>Pseudomonadaceae</taxon>
        <taxon>Pseudomonas</taxon>
    </lineage>
</organism>
<sequence length="96" mass="10967">MPMHNPPHPAEILREDVLPELDMTVTALAERLGFSRVQMSKVINGRASITADMAYRLELANIGRARHWLAMQSAYDLWQAAHREQPRIEPIVWAHA</sequence>
<dbReference type="InterPro" id="IPR013430">
    <property type="entry name" value="Toxin_antidote_HigA"/>
</dbReference>
<gene>
    <name evidence="3" type="ORF">TMS3_0120560</name>
</gene>
<reference evidence="3 4" key="1">
    <citation type="journal article" date="2014" name="Genome Announc.">
        <title>Draft Genome Sequence of Petroleum Oil-Degrading Marine Bacterium Pseudomonas taeanensis Strain MS-3, Isolated from a Crude Oil-Contaminated Seashore.</title>
        <authorList>
            <person name="Lee S.Y."/>
            <person name="Kim S.H."/>
            <person name="Lee D.G."/>
            <person name="Shin S."/>
            <person name="Yun S.H."/>
            <person name="Choi C.W."/>
            <person name="Chung Y.H."/>
            <person name="Choi J.S."/>
            <person name="Kahng H.Y."/>
            <person name="Kim S.I."/>
        </authorList>
    </citation>
    <scope>NUCLEOTIDE SEQUENCE [LARGE SCALE GENOMIC DNA]</scope>
    <source>
        <strain evidence="3 4">MS-3</strain>
    </source>
</reference>
<dbReference type="AlphaFoldDB" id="A0A0A1YEB3"/>
<protein>
    <submittedName>
        <fullName evidence="3">XRE family transcriptional regulator</fullName>
    </submittedName>
</protein>
<keyword evidence="1" id="KW-0238">DNA-binding</keyword>
<feature type="domain" description="HTH cro/C1-type" evidence="2">
    <location>
        <begin position="20"/>
        <end position="57"/>
    </location>
</feature>
<dbReference type="EMBL" id="AWSQ01000008">
    <property type="protein sequence ID" value="KFX68137.1"/>
    <property type="molecule type" value="Genomic_DNA"/>
</dbReference>
<dbReference type="CDD" id="cd00093">
    <property type="entry name" value="HTH_XRE"/>
    <property type="match status" value="1"/>
</dbReference>
<dbReference type="SUPFAM" id="SSF47413">
    <property type="entry name" value="lambda repressor-like DNA-binding domains"/>
    <property type="match status" value="1"/>
</dbReference>
<dbReference type="Gene3D" id="1.10.260.40">
    <property type="entry name" value="lambda repressor-like DNA-binding domains"/>
    <property type="match status" value="1"/>
</dbReference>
<dbReference type="InterPro" id="IPR001387">
    <property type="entry name" value="Cro/C1-type_HTH"/>
</dbReference>
<evidence type="ECO:0000313" key="4">
    <source>
        <dbReference type="Proteomes" id="UP000030063"/>
    </source>
</evidence>
<dbReference type="GO" id="GO:0003677">
    <property type="term" value="F:DNA binding"/>
    <property type="evidence" value="ECO:0007669"/>
    <property type="project" value="UniProtKB-KW"/>
</dbReference>
<keyword evidence="4" id="KW-1185">Reference proteome</keyword>
<proteinExistence type="predicted"/>
<dbReference type="Proteomes" id="UP000030063">
    <property type="component" value="Unassembled WGS sequence"/>
</dbReference>
<dbReference type="NCBIfam" id="TIGR02607">
    <property type="entry name" value="antidote_HigA"/>
    <property type="match status" value="1"/>
</dbReference>
<dbReference type="RefSeq" id="WP_025167076.1">
    <property type="nucleotide sequence ID" value="NZ_AWSQ01000008.1"/>
</dbReference>
<dbReference type="PANTHER" id="PTHR36924">
    <property type="entry name" value="ANTITOXIN HIGA-1"/>
    <property type="match status" value="1"/>
</dbReference>
<evidence type="ECO:0000259" key="2">
    <source>
        <dbReference type="PROSITE" id="PS50943"/>
    </source>
</evidence>
<dbReference type="PROSITE" id="PS50943">
    <property type="entry name" value="HTH_CROC1"/>
    <property type="match status" value="1"/>
</dbReference>